<dbReference type="Proteomes" id="UP000193778">
    <property type="component" value="Unassembled WGS sequence"/>
</dbReference>
<dbReference type="RefSeq" id="WP_085822839.1">
    <property type="nucleotide sequence ID" value="NZ_FWFP01000006.1"/>
</dbReference>
<keyword evidence="3" id="KW-1185">Reference proteome</keyword>
<reference evidence="3" key="1">
    <citation type="submission" date="2017-03" db="EMBL/GenBank/DDBJ databases">
        <authorList>
            <person name="Rodrigo-Torres L."/>
            <person name="Arahal R.D."/>
            <person name="Lucena T."/>
        </authorList>
    </citation>
    <scope>NUCLEOTIDE SEQUENCE [LARGE SCALE GENOMIC DNA]</scope>
    <source>
        <strain evidence="3">CECT 8411</strain>
    </source>
</reference>
<evidence type="ECO:0000313" key="2">
    <source>
        <dbReference type="EMBL" id="SLN49355.1"/>
    </source>
</evidence>
<feature type="signal peptide" evidence="1">
    <location>
        <begin position="1"/>
        <end position="23"/>
    </location>
</feature>
<gene>
    <name evidence="2" type="ORF">RUM8411_02310</name>
</gene>
<dbReference type="EMBL" id="FWFP01000006">
    <property type="protein sequence ID" value="SLN49355.1"/>
    <property type="molecule type" value="Genomic_DNA"/>
</dbReference>
<dbReference type="OrthoDB" id="7843371at2"/>
<organism evidence="2 3">
    <name type="scientific">Ruegeria meonggei</name>
    <dbReference type="NCBI Taxonomy" id="1446476"/>
    <lineage>
        <taxon>Bacteria</taxon>
        <taxon>Pseudomonadati</taxon>
        <taxon>Pseudomonadota</taxon>
        <taxon>Alphaproteobacteria</taxon>
        <taxon>Rhodobacterales</taxon>
        <taxon>Roseobacteraceae</taxon>
        <taxon>Ruegeria</taxon>
    </lineage>
</organism>
<evidence type="ECO:0000256" key="1">
    <source>
        <dbReference type="SAM" id="SignalP"/>
    </source>
</evidence>
<evidence type="ECO:0000313" key="3">
    <source>
        <dbReference type="Proteomes" id="UP000193778"/>
    </source>
</evidence>
<accession>A0A1X6ZEX5</accession>
<proteinExistence type="predicted"/>
<protein>
    <submittedName>
        <fullName evidence="2">Uncharacterized protein</fullName>
    </submittedName>
</protein>
<sequence>MNKTIVILVFVMANLLASDFVSAQTFNGYRIGDWGLFEDGDYCWMATRLQSKSNRAITLAFDSDGDPAILLEPGASEKFHTWDSIVLRAGKDEFEFIYNEQWARPASKADHDKVLSAILTQSRLLFEASGTNSKRTRKFEGHFKTKRADKAVAALKKRCDWRAD</sequence>
<dbReference type="AlphaFoldDB" id="A0A1X6ZEX5"/>
<feature type="chain" id="PRO_5013208223" evidence="1">
    <location>
        <begin position="24"/>
        <end position="164"/>
    </location>
</feature>
<name>A0A1X6ZEX5_9RHOB</name>
<keyword evidence="1" id="KW-0732">Signal</keyword>